<dbReference type="InterPro" id="IPR010414">
    <property type="entry name" value="FRG1"/>
</dbReference>
<dbReference type="OrthoDB" id="5539371at2759"/>
<feature type="non-terminal residue" evidence="5">
    <location>
        <position position="1"/>
    </location>
</feature>
<evidence type="ECO:0000256" key="4">
    <source>
        <dbReference type="SAM" id="MobiDB-lite"/>
    </source>
</evidence>
<comment type="caution">
    <text evidence="5">The sequence shown here is derived from an EMBL/GenBank/DDBJ whole genome shotgun (WGS) entry which is preliminary data.</text>
</comment>
<dbReference type="Gene3D" id="2.80.10.50">
    <property type="match status" value="1"/>
</dbReference>
<evidence type="ECO:0000256" key="2">
    <source>
        <dbReference type="ARBA" id="ARBA00010878"/>
    </source>
</evidence>
<dbReference type="EMBL" id="RCHS01002815">
    <property type="protein sequence ID" value="RMX45579.1"/>
    <property type="molecule type" value="Genomic_DNA"/>
</dbReference>
<evidence type="ECO:0000313" key="5">
    <source>
        <dbReference type="EMBL" id="RMX45579.1"/>
    </source>
</evidence>
<comment type="similarity">
    <text evidence="2">Belongs to the FRG1 family.</text>
</comment>
<dbReference type="PANTHER" id="PTHR12928:SF0">
    <property type="entry name" value="FSHD REGION GENE 1"/>
    <property type="match status" value="1"/>
</dbReference>
<keyword evidence="3" id="KW-0539">Nucleus</keyword>
<dbReference type="SUPFAM" id="SSF50405">
    <property type="entry name" value="Actin-crosslinking proteins"/>
    <property type="match status" value="1"/>
</dbReference>
<dbReference type="CDD" id="cd23338">
    <property type="entry name" value="beta-trefoil_FSCN_FRG1"/>
    <property type="match status" value="1"/>
</dbReference>
<dbReference type="GO" id="GO:0071013">
    <property type="term" value="C:catalytic step 2 spliceosome"/>
    <property type="evidence" value="ECO:0007669"/>
    <property type="project" value="TreeGrafter"/>
</dbReference>
<feature type="region of interest" description="Disordered" evidence="4">
    <location>
        <begin position="249"/>
        <end position="280"/>
    </location>
</feature>
<sequence>IICSLRLLIKNLAGSNCFLKMADNYKQVKSGRLKLKGLDDSLRKKKHKKKKREREEEEPTDVDALRHGGWRKVENFREVSGNIALQTFQTTYIEALNTGLFTVGELRDDGENSPAPVEVFTAVPLSEKNIALKSGYGKYMSVDMMGNVTGRSDAIGPQEQFECVFEEDKVAFETYNGCYLSVNEDGQLSASKKTVGEKETFHVRTSVPKVKVCTSSLPEGEKDLRNHEISFVKKFQSFQDRNLRLSEEENSRLKKAKTDGKLHEEMLNRREKMKADRYCK</sequence>
<dbReference type="Pfam" id="PF06229">
    <property type="entry name" value="FRG1"/>
    <property type="match status" value="1"/>
</dbReference>
<dbReference type="STRING" id="46731.A0A3M6TWE7"/>
<dbReference type="GO" id="GO:0005730">
    <property type="term" value="C:nucleolus"/>
    <property type="evidence" value="ECO:0007669"/>
    <property type="project" value="UniProtKB-SubCell"/>
</dbReference>
<dbReference type="AlphaFoldDB" id="A0A3M6TWE7"/>
<dbReference type="GO" id="GO:0051015">
    <property type="term" value="F:actin filament binding"/>
    <property type="evidence" value="ECO:0007669"/>
    <property type="project" value="TreeGrafter"/>
</dbReference>
<protein>
    <submittedName>
        <fullName evidence="5">Uncharacterized protein</fullName>
    </submittedName>
</protein>
<keyword evidence="6" id="KW-1185">Reference proteome</keyword>
<dbReference type="InterPro" id="IPR008999">
    <property type="entry name" value="Actin-crosslinking"/>
</dbReference>
<dbReference type="GO" id="GO:0055120">
    <property type="term" value="C:striated muscle dense body"/>
    <property type="evidence" value="ECO:0007669"/>
    <property type="project" value="TreeGrafter"/>
</dbReference>
<comment type="subcellular location">
    <subcellularLocation>
        <location evidence="1">Nucleus</location>
        <location evidence="1">Nucleolus</location>
    </subcellularLocation>
</comment>
<name>A0A3M6TWE7_POCDA</name>
<evidence type="ECO:0000256" key="3">
    <source>
        <dbReference type="ARBA" id="ARBA00023242"/>
    </source>
</evidence>
<proteinExistence type="inferred from homology"/>
<accession>A0A3M6TWE7</accession>
<evidence type="ECO:0000313" key="6">
    <source>
        <dbReference type="Proteomes" id="UP000275408"/>
    </source>
</evidence>
<organism evidence="5 6">
    <name type="scientific">Pocillopora damicornis</name>
    <name type="common">Cauliflower coral</name>
    <name type="synonym">Millepora damicornis</name>
    <dbReference type="NCBI Taxonomy" id="46731"/>
    <lineage>
        <taxon>Eukaryota</taxon>
        <taxon>Metazoa</taxon>
        <taxon>Cnidaria</taxon>
        <taxon>Anthozoa</taxon>
        <taxon>Hexacorallia</taxon>
        <taxon>Scleractinia</taxon>
        <taxon>Astrocoeniina</taxon>
        <taxon>Pocilloporidae</taxon>
        <taxon>Pocillopora</taxon>
    </lineage>
</organism>
<evidence type="ECO:0000256" key="1">
    <source>
        <dbReference type="ARBA" id="ARBA00004604"/>
    </source>
</evidence>
<dbReference type="PANTHER" id="PTHR12928">
    <property type="entry name" value="FRG1 PROTEIN"/>
    <property type="match status" value="1"/>
</dbReference>
<gene>
    <name evidence="5" type="ORF">pdam_00013120</name>
</gene>
<reference evidence="5 6" key="1">
    <citation type="journal article" date="2018" name="Sci. Rep.">
        <title>Comparative analysis of the Pocillopora damicornis genome highlights role of immune system in coral evolution.</title>
        <authorList>
            <person name="Cunning R."/>
            <person name="Bay R.A."/>
            <person name="Gillette P."/>
            <person name="Baker A.C."/>
            <person name="Traylor-Knowles N."/>
        </authorList>
    </citation>
    <scope>NUCLEOTIDE SEQUENCE [LARGE SCALE GENOMIC DNA]</scope>
    <source>
        <strain evidence="5">RSMAS</strain>
        <tissue evidence="5">Whole animal</tissue>
    </source>
</reference>
<dbReference type="Proteomes" id="UP000275408">
    <property type="component" value="Unassembled WGS sequence"/>
</dbReference>